<dbReference type="EMBL" id="BMXP01000002">
    <property type="protein sequence ID" value="GGW80086.1"/>
    <property type="molecule type" value="Genomic_DNA"/>
</dbReference>
<evidence type="ECO:0000256" key="5">
    <source>
        <dbReference type="ARBA" id="ARBA00036184"/>
    </source>
</evidence>
<dbReference type="NCBIfam" id="NF007543">
    <property type="entry name" value="PRK10158.1"/>
    <property type="match status" value="1"/>
</dbReference>
<dbReference type="GO" id="GO:0003723">
    <property type="term" value="F:RNA binding"/>
    <property type="evidence" value="ECO:0007669"/>
    <property type="project" value="InterPro"/>
</dbReference>
<dbReference type="GO" id="GO:0160151">
    <property type="term" value="F:tRNA pseudouridine(32) synthase activity"/>
    <property type="evidence" value="ECO:0007669"/>
    <property type="project" value="UniProtKB-EC"/>
</dbReference>
<dbReference type="InterPro" id="IPR020103">
    <property type="entry name" value="PsdUridine_synth_cat_dom_sf"/>
</dbReference>
<gene>
    <name evidence="11" type="ORF">GCM10007391_11160</name>
</gene>
<feature type="active site" evidence="8">
    <location>
        <position position="66"/>
    </location>
</feature>
<organism evidence="11 12">
    <name type="scientific">Alteromonas halophila</name>
    <dbReference type="NCBI Taxonomy" id="516698"/>
    <lineage>
        <taxon>Bacteria</taxon>
        <taxon>Pseudomonadati</taxon>
        <taxon>Pseudomonadota</taxon>
        <taxon>Gammaproteobacteria</taxon>
        <taxon>Alteromonadales</taxon>
        <taxon>Alteromonadaceae</taxon>
        <taxon>Alteromonas/Salinimonas group</taxon>
        <taxon>Alteromonas</taxon>
    </lineage>
</organism>
<dbReference type="InterPro" id="IPR006224">
    <property type="entry name" value="PsdUridine_synth_RluA-like_CS"/>
</dbReference>
<dbReference type="FunFam" id="3.30.2350.10:FF:000005">
    <property type="entry name" value="Pseudouridine synthase"/>
    <property type="match status" value="1"/>
</dbReference>
<dbReference type="Proteomes" id="UP000631300">
    <property type="component" value="Unassembled WGS sequence"/>
</dbReference>
<keyword evidence="3" id="KW-0819">tRNA processing</keyword>
<evidence type="ECO:0000256" key="2">
    <source>
        <dbReference type="ARBA" id="ARBA00022552"/>
    </source>
</evidence>
<dbReference type="InterPro" id="IPR050188">
    <property type="entry name" value="RluA_PseudoU_synthase"/>
</dbReference>
<evidence type="ECO:0000256" key="4">
    <source>
        <dbReference type="ARBA" id="ARBA00023235"/>
    </source>
</evidence>
<comment type="similarity">
    <text evidence="1 9">Belongs to the pseudouridine synthase RluA family.</text>
</comment>
<dbReference type="InterPro" id="IPR006145">
    <property type="entry name" value="PsdUridine_synth_RsuA/RluA"/>
</dbReference>
<evidence type="ECO:0000256" key="9">
    <source>
        <dbReference type="RuleBase" id="RU362028"/>
    </source>
</evidence>
<dbReference type="Pfam" id="PF00849">
    <property type="entry name" value="PseudoU_synth_2"/>
    <property type="match status" value="1"/>
</dbReference>
<dbReference type="CDD" id="cd02869">
    <property type="entry name" value="PseudoU_synth_RluA_like"/>
    <property type="match status" value="1"/>
</dbReference>
<dbReference type="PANTHER" id="PTHR21600">
    <property type="entry name" value="MITOCHONDRIAL RNA PSEUDOURIDINE SYNTHASE"/>
    <property type="match status" value="1"/>
</dbReference>
<comment type="function">
    <text evidence="9">Responsible for synthesis of pseudouridine from uracil.</text>
</comment>
<dbReference type="GO" id="GO:0008033">
    <property type="term" value="P:tRNA processing"/>
    <property type="evidence" value="ECO:0007669"/>
    <property type="project" value="UniProtKB-KW"/>
</dbReference>
<reference evidence="11" key="2">
    <citation type="submission" date="2020-09" db="EMBL/GenBank/DDBJ databases">
        <authorList>
            <person name="Sun Q."/>
            <person name="Kim S."/>
        </authorList>
    </citation>
    <scope>NUCLEOTIDE SEQUENCE</scope>
    <source>
        <strain evidence="11">KCTC 22164</strain>
    </source>
</reference>
<proteinExistence type="inferred from homology"/>
<dbReference type="AlphaFoldDB" id="A0A918JGR3"/>
<feature type="domain" description="Pseudouridine synthase RsuA/RluA-like" evidence="10">
    <location>
        <begin position="24"/>
        <end position="170"/>
    </location>
</feature>
<protein>
    <recommendedName>
        <fullName evidence="9">Pseudouridine synthase</fullName>
        <ecNumber evidence="9">5.4.99.-</ecNumber>
    </recommendedName>
</protein>
<evidence type="ECO:0000256" key="3">
    <source>
        <dbReference type="ARBA" id="ARBA00022694"/>
    </source>
</evidence>
<accession>A0A918JGR3</accession>
<dbReference type="RefSeq" id="WP_189404217.1">
    <property type="nucleotide sequence ID" value="NZ_BMXP01000002.1"/>
</dbReference>
<dbReference type="NCBIfam" id="TIGR00005">
    <property type="entry name" value="rluA_subfam"/>
    <property type="match status" value="1"/>
</dbReference>
<comment type="function">
    <text evidence="7">Dual specificity enzyme that catalyzes the synthesis of pseudouridine from uracil-746 in 23S ribosomal RNA and from uracil-32 in the anticodon stem and loop of transfer RNAs.</text>
</comment>
<dbReference type="GO" id="GO:0000455">
    <property type="term" value="P:enzyme-directed rRNA pseudouridine synthesis"/>
    <property type="evidence" value="ECO:0007669"/>
    <property type="project" value="TreeGrafter"/>
</dbReference>
<dbReference type="SUPFAM" id="SSF55120">
    <property type="entry name" value="Pseudouridine synthase"/>
    <property type="match status" value="1"/>
</dbReference>
<reference evidence="11" key="1">
    <citation type="journal article" date="2014" name="Int. J. Syst. Evol. Microbiol.">
        <title>Complete genome sequence of Corynebacterium casei LMG S-19264T (=DSM 44701T), isolated from a smear-ripened cheese.</title>
        <authorList>
            <consortium name="US DOE Joint Genome Institute (JGI-PGF)"/>
            <person name="Walter F."/>
            <person name="Albersmeier A."/>
            <person name="Kalinowski J."/>
            <person name="Ruckert C."/>
        </authorList>
    </citation>
    <scope>NUCLEOTIDE SEQUENCE</scope>
    <source>
        <strain evidence="11">KCTC 22164</strain>
    </source>
</reference>
<dbReference type="GO" id="GO:0160142">
    <property type="term" value="F:23S rRNA pseudouridine(746) synthase activity"/>
    <property type="evidence" value="ECO:0007669"/>
    <property type="project" value="UniProtKB-EC"/>
</dbReference>
<comment type="catalytic activity">
    <reaction evidence="6">
        <text>uridine(746) in 23S rRNA = pseudouridine(746) in 23S rRNA</text>
        <dbReference type="Rhea" id="RHEA:42548"/>
        <dbReference type="Rhea" id="RHEA-COMP:10109"/>
        <dbReference type="Rhea" id="RHEA-COMP:10110"/>
        <dbReference type="ChEBI" id="CHEBI:65314"/>
        <dbReference type="ChEBI" id="CHEBI:65315"/>
        <dbReference type="EC" id="5.4.99.29"/>
    </reaction>
</comment>
<evidence type="ECO:0000259" key="10">
    <source>
        <dbReference type="Pfam" id="PF00849"/>
    </source>
</evidence>
<keyword evidence="4 9" id="KW-0413">Isomerase</keyword>
<evidence type="ECO:0000256" key="1">
    <source>
        <dbReference type="ARBA" id="ARBA00010876"/>
    </source>
</evidence>
<comment type="catalytic activity">
    <reaction evidence="9">
        <text>a uridine in RNA = a pseudouridine in RNA</text>
        <dbReference type="Rhea" id="RHEA:48348"/>
        <dbReference type="Rhea" id="RHEA-COMP:12068"/>
        <dbReference type="Rhea" id="RHEA-COMP:12069"/>
        <dbReference type="ChEBI" id="CHEBI:65314"/>
        <dbReference type="ChEBI" id="CHEBI:65315"/>
    </reaction>
</comment>
<evidence type="ECO:0000256" key="8">
    <source>
        <dbReference type="PIRSR" id="PIRSR606225-1"/>
    </source>
</evidence>
<evidence type="ECO:0000256" key="6">
    <source>
        <dbReference type="ARBA" id="ARBA00036916"/>
    </source>
</evidence>
<keyword evidence="12" id="KW-1185">Reference proteome</keyword>
<dbReference type="InterPro" id="IPR006225">
    <property type="entry name" value="PsdUridine_synth_RluC/D"/>
</dbReference>
<sequence length="233" mass="26326">MVNPEFVYNPPPSPLLPIIYQDDDILVVDKPSGLLSVPGRRAAHYDSMATRAQRVFPTASIVHRLDMATSGLLILAMNKAANSELSRQFRERIPKKRYYARVDGQIRDDEGEVTEPLIVDWPNRPKQKICYESGKAALTQYRVIQRDTAETLVELHPVTGRSHQLRVHMLALGHPILGDRLYASSEAKARAPRLQLHAQTLIVQHPVAGNWMHFCSTLPFSDYQPAQLTTDEQ</sequence>
<evidence type="ECO:0000313" key="12">
    <source>
        <dbReference type="Proteomes" id="UP000631300"/>
    </source>
</evidence>
<comment type="caution">
    <text evidence="11">The sequence shown here is derived from an EMBL/GenBank/DDBJ whole genome shotgun (WGS) entry which is preliminary data.</text>
</comment>
<dbReference type="Gene3D" id="3.30.2350.10">
    <property type="entry name" value="Pseudouridine synthase"/>
    <property type="match status" value="1"/>
</dbReference>
<evidence type="ECO:0000313" key="11">
    <source>
        <dbReference type="EMBL" id="GGW80086.1"/>
    </source>
</evidence>
<comment type="catalytic activity">
    <reaction evidence="5">
        <text>uridine(32) in tRNA = pseudouridine(32) in tRNA</text>
        <dbReference type="Rhea" id="RHEA:42544"/>
        <dbReference type="Rhea" id="RHEA-COMP:10107"/>
        <dbReference type="Rhea" id="RHEA-COMP:10108"/>
        <dbReference type="ChEBI" id="CHEBI:65314"/>
        <dbReference type="ChEBI" id="CHEBI:65315"/>
        <dbReference type="EC" id="5.4.99.28"/>
    </reaction>
</comment>
<dbReference type="EC" id="5.4.99.-" evidence="9"/>
<dbReference type="PANTHER" id="PTHR21600:SF91">
    <property type="entry name" value="DUAL-SPECIFICITY RNA PSEUDOURIDINE SYNTHASE RLUA"/>
    <property type="match status" value="1"/>
</dbReference>
<dbReference type="PROSITE" id="PS01129">
    <property type="entry name" value="PSI_RLU"/>
    <property type="match status" value="1"/>
</dbReference>
<name>A0A918JGR3_9ALTE</name>
<keyword evidence="2" id="KW-0698">rRNA processing</keyword>
<evidence type="ECO:0000256" key="7">
    <source>
        <dbReference type="ARBA" id="ARBA00037305"/>
    </source>
</evidence>